<feature type="region of interest" description="Disordered" evidence="3">
    <location>
        <begin position="71"/>
        <end position="149"/>
    </location>
</feature>
<feature type="compositionally biased region" description="Pro residues" evidence="3">
    <location>
        <begin position="29"/>
        <end position="38"/>
    </location>
</feature>
<feature type="compositionally biased region" description="Low complexity" evidence="3">
    <location>
        <begin position="84"/>
        <end position="95"/>
    </location>
</feature>
<name>A0A5C5FXZ5_9BASI</name>
<dbReference type="GO" id="GO:0003700">
    <property type="term" value="F:DNA-binding transcription factor activity"/>
    <property type="evidence" value="ECO:0007669"/>
    <property type="project" value="InterPro"/>
</dbReference>
<dbReference type="OrthoDB" id="10006572at2759"/>
<dbReference type="Pfam" id="PF01285">
    <property type="entry name" value="TEA"/>
    <property type="match status" value="1"/>
</dbReference>
<evidence type="ECO:0000313" key="6">
    <source>
        <dbReference type="Proteomes" id="UP000311382"/>
    </source>
</evidence>
<evidence type="ECO:0000256" key="2">
    <source>
        <dbReference type="PROSITE-ProRule" id="PRU00505"/>
    </source>
</evidence>
<organism evidence="5 6">
    <name type="scientific">Rhodotorula diobovata</name>
    <dbReference type="NCBI Taxonomy" id="5288"/>
    <lineage>
        <taxon>Eukaryota</taxon>
        <taxon>Fungi</taxon>
        <taxon>Dikarya</taxon>
        <taxon>Basidiomycota</taxon>
        <taxon>Pucciniomycotina</taxon>
        <taxon>Microbotryomycetes</taxon>
        <taxon>Sporidiobolales</taxon>
        <taxon>Sporidiobolaceae</taxon>
        <taxon>Rhodotorula</taxon>
    </lineage>
</organism>
<feature type="region of interest" description="Disordered" evidence="3">
    <location>
        <begin position="1"/>
        <end position="57"/>
    </location>
</feature>
<dbReference type="PROSITE" id="PS51088">
    <property type="entry name" value="TEA_2"/>
    <property type="match status" value="1"/>
</dbReference>
<dbReference type="Gene3D" id="6.10.20.40">
    <property type="entry name" value="TEA/ATTS domain"/>
    <property type="match status" value="1"/>
</dbReference>
<dbReference type="Proteomes" id="UP000311382">
    <property type="component" value="Unassembled WGS sequence"/>
</dbReference>
<dbReference type="SMART" id="SM00426">
    <property type="entry name" value="TEA"/>
    <property type="match status" value="1"/>
</dbReference>
<dbReference type="InterPro" id="IPR000818">
    <property type="entry name" value="TEA/ATTS_dom"/>
</dbReference>
<gene>
    <name evidence="5" type="ORF">DMC30DRAFT_182184</name>
</gene>
<dbReference type="InterPro" id="IPR038096">
    <property type="entry name" value="TEA/ATTS_sf"/>
</dbReference>
<protein>
    <recommendedName>
        <fullName evidence="4">TEA domain-containing protein</fullName>
    </recommendedName>
</protein>
<keyword evidence="6" id="KW-1185">Reference proteome</keyword>
<accession>A0A5C5FXZ5</accession>
<feature type="domain" description="TEA" evidence="4">
    <location>
        <begin position="147"/>
        <end position="223"/>
    </location>
</feature>
<dbReference type="STRING" id="5288.A0A5C5FXZ5"/>
<dbReference type="EMBL" id="SOZI01000037">
    <property type="protein sequence ID" value="TNY21747.1"/>
    <property type="molecule type" value="Genomic_DNA"/>
</dbReference>
<comment type="similarity">
    <text evidence="1">Belongs to the TEC1 family.</text>
</comment>
<sequence>MEHSPEHLNQLSDSSYEPPCWAAALRDSPSPPSPPPADEPISSPAPVDQPLGHMTDLVNVVVAPPRSLSSLRLPASSPPPDPGPSLASERAASRALTHHQLRNIVVPDMRDPYPADGTESDTDVSEAQLGDDGQAGEYEPRSKRRRGHRRATVWVPEVHNAFLRAVHLIPNFGGTGTRRLFDGKLGTRSDVIGEYIRRQTGQFRDRVQVNNHLTEVRRANSDDLPLRQAIHGHALSQQQFDAIDWSALLGPDLFPNAQPTVRKRRKDARRPIGGFAPSRTPRFALRKDCVSSLSRQRASESEGVSLVQSSSDEEPLTLATITEPVPAESAALPSSPSAHVDFSSTVLFRSVPAVSAASLTAGDAMGFLTPLVAFLTAVHRARDHSLVARALLDSGVDSVPALVDLLALEQSMLESFFELVRSRAGLGGLEMAWLKRVVSTARDECQRAG</sequence>
<reference evidence="5 6" key="1">
    <citation type="submission" date="2019-03" db="EMBL/GenBank/DDBJ databases">
        <title>Rhodosporidium diobovatum UCD-FST 08-225 genome sequencing, assembly, and annotation.</title>
        <authorList>
            <person name="Fakankun I.U."/>
            <person name="Fristensky B."/>
            <person name="Levin D.B."/>
        </authorList>
    </citation>
    <scope>NUCLEOTIDE SEQUENCE [LARGE SCALE GENOMIC DNA]</scope>
    <source>
        <strain evidence="5 6">UCD-FST 08-225</strain>
    </source>
</reference>
<evidence type="ECO:0000259" key="4">
    <source>
        <dbReference type="PROSITE" id="PS51088"/>
    </source>
</evidence>
<proteinExistence type="inferred from homology"/>
<dbReference type="AlphaFoldDB" id="A0A5C5FXZ5"/>
<comment type="caution">
    <text evidence="5">The sequence shown here is derived from an EMBL/GenBank/DDBJ whole genome shotgun (WGS) entry which is preliminary data.</text>
</comment>
<evidence type="ECO:0000256" key="1">
    <source>
        <dbReference type="ARBA" id="ARBA00008421"/>
    </source>
</evidence>
<evidence type="ECO:0000313" key="5">
    <source>
        <dbReference type="EMBL" id="TNY21747.1"/>
    </source>
</evidence>
<feature type="region of interest" description="Disordered" evidence="3">
    <location>
        <begin position="258"/>
        <end position="280"/>
    </location>
</feature>
<feature type="DNA-binding region" description="TEA" evidence="2">
    <location>
        <begin position="147"/>
        <end position="223"/>
    </location>
</feature>
<evidence type="ECO:0000256" key="3">
    <source>
        <dbReference type="SAM" id="MobiDB-lite"/>
    </source>
</evidence>